<proteinExistence type="predicted"/>
<evidence type="ECO:0000256" key="4">
    <source>
        <dbReference type="ARBA" id="ARBA00022723"/>
    </source>
</evidence>
<evidence type="ECO:0000256" key="10">
    <source>
        <dbReference type="SAM" id="Phobius"/>
    </source>
</evidence>
<dbReference type="InterPro" id="IPR031127">
    <property type="entry name" value="E3_UB_ligase_RBR"/>
</dbReference>
<evidence type="ECO:0000256" key="8">
    <source>
        <dbReference type="ARBA" id="ARBA00022833"/>
    </source>
</evidence>
<dbReference type="GO" id="GO:0016567">
    <property type="term" value="P:protein ubiquitination"/>
    <property type="evidence" value="ECO:0007669"/>
    <property type="project" value="InterPro"/>
</dbReference>
<keyword evidence="6 9" id="KW-0863">Zinc-finger</keyword>
<feature type="domain" description="RING-type" evidence="11">
    <location>
        <begin position="140"/>
        <end position="192"/>
    </location>
</feature>
<organism evidence="13 14">
    <name type="scientific">Zalerion maritima</name>
    <dbReference type="NCBI Taxonomy" id="339359"/>
    <lineage>
        <taxon>Eukaryota</taxon>
        <taxon>Fungi</taxon>
        <taxon>Dikarya</taxon>
        <taxon>Ascomycota</taxon>
        <taxon>Pezizomycotina</taxon>
        <taxon>Sordariomycetes</taxon>
        <taxon>Lulworthiomycetidae</taxon>
        <taxon>Lulworthiales</taxon>
        <taxon>Lulworthiaceae</taxon>
        <taxon>Zalerion</taxon>
    </lineage>
</organism>
<reference evidence="13" key="1">
    <citation type="submission" date="2022-07" db="EMBL/GenBank/DDBJ databases">
        <title>Draft genome sequence of Zalerion maritima ATCC 34329, a (micro)plastics degrading marine fungus.</title>
        <authorList>
            <person name="Paco A."/>
            <person name="Goncalves M.F.M."/>
            <person name="Rocha-Santos T.A.P."/>
            <person name="Alves A."/>
        </authorList>
    </citation>
    <scope>NUCLEOTIDE SEQUENCE</scope>
    <source>
        <strain evidence="13">ATCC 34329</strain>
    </source>
</reference>
<dbReference type="GO" id="GO:0008270">
    <property type="term" value="F:zinc ion binding"/>
    <property type="evidence" value="ECO:0007669"/>
    <property type="project" value="UniProtKB-KW"/>
</dbReference>
<evidence type="ECO:0000259" key="11">
    <source>
        <dbReference type="PROSITE" id="PS50089"/>
    </source>
</evidence>
<evidence type="ECO:0000256" key="2">
    <source>
        <dbReference type="ARBA" id="ARBA00012251"/>
    </source>
</evidence>
<dbReference type="EC" id="2.3.2.31" evidence="2"/>
<dbReference type="Pfam" id="PF01485">
    <property type="entry name" value="IBR"/>
    <property type="match status" value="1"/>
</dbReference>
<evidence type="ECO:0000259" key="12">
    <source>
        <dbReference type="PROSITE" id="PS51873"/>
    </source>
</evidence>
<keyword evidence="14" id="KW-1185">Reference proteome</keyword>
<dbReference type="SUPFAM" id="SSF57850">
    <property type="entry name" value="RING/U-box"/>
    <property type="match status" value="2"/>
</dbReference>
<protein>
    <recommendedName>
        <fullName evidence="2">RBR-type E3 ubiquitin transferase</fullName>
        <ecNumber evidence="2">2.3.2.31</ecNumber>
    </recommendedName>
</protein>
<dbReference type="EMBL" id="JAKWBI020000163">
    <property type="protein sequence ID" value="KAJ2900983.1"/>
    <property type="molecule type" value="Genomic_DNA"/>
</dbReference>
<evidence type="ECO:0000313" key="14">
    <source>
        <dbReference type="Proteomes" id="UP001201980"/>
    </source>
</evidence>
<evidence type="ECO:0000256" key="3">
    <source>
        <dbReference type="ARBA" id="ARBA00022679"/>
    </source>
</evidence>
<keyword evidence="10" id="KW-1133">Transmembrane helix</keyword>
<dbReference type="InterPro" id="IPR002867">
    <property type="entry name" value="IBR_dom"/>
</dbReference>
<gene>
    <name evidence="13" type="ORF">MKZ38_002167</name>
</gene>
<evidence type="ECO:0000256" key="6">
    <source>
        <dbReference type="ARBA" id="ARBA00022771"/>
    </source>
</evidence>
<name>A0AAD5WSM0_9PEZI</name>
<feature type="domain" description="RING-type" evidence="12">
    <location>
        <begin position="136"/>
        <end position="364"/>
    </location>
</feature>
<dbReference type="PANTHER" id="PTHR11685">
    <property type="entry name" value="RBR FAMILY RING FINGER AND IBR DOMAIN-CONTAINING"/>
    <property type="match status" value="1"/>
</dbReference>
<feature type="transmembrane region" description="Helical" evidence="10">
    <location>
        <begin position="35"/>
        <end position="58"/>
    </location>
</feature>
<keyword evidence="5" id="KW-0677">Repeat</keyword>
<evidence type="ECO:0000313" key="13">
    <source>
        <dbReference type="EMBL" id="KAJ2900983.1"/>
    </source>
</evidence>
<feature type="transmembrane region" description="Helical" evidence="10">
    <location>
        <begin position="6"/>
        <end position="23"/>
    </location>
</feature>
<evidence type="ECO:0000256" key="7">
    <source>
        <dbReference type="ARBA" id="ARBA00022786"/>
    </source>
</evidence>
<dbReference type="AlphaFoldDB" id="A0AAD5WSM0"/>
<dbReference type="Proteomes" id="UP001201980">
    <property type="component" value="Unassembled WGS sequence"/>
</dbReference>
<evidence type="ECO:0000256" key="5">
    <source>
        <dbReference type="ARBA" id="ARBA00022737"/>
    </source>
</evidence>
<comment type="caution">
    <text evidence="13">The sequence shown here is derived from an EMBL/GenBank/DDBJ whole genome shotgun (WGS) entry which is preliminary data.</text>
</comment>
<keyword evidence="4" id="KW-0479">Metal-binding</keyword>
<accession>A0AAD5WSM0</accession>
<keyword evidence="3" id="KW-0808">Transferase</keyword>
<dbReference type="PROSITE" id="PS50089">
    <property type="entry name" value="ZF_RING_2"/>
    <property type="match status" value="1"/>
</dbReference>
<evidence type="ECO:0000256" key="9">
    <source>
        <dbReference type="PROSITE-ProRule" id="PRU00175"/>
    </source>
</evidence>
<evidence type="ECO:0000256" key="1">
    <source>
        <dbReference type="ARBA" id="ARBA00001798"/>
    </source>
</evidence>
<dbReference type="InterPro" id="IPR001841">
    <property type="entry name" value="Znf_RING"/>
</dbReference>
<dbReference type="InterPro" id="IPR044066">
    <property type="entry name" value="TRIAD_supradom"/>
</dbReference>
<keyword evidence="10" id="KW-0812">Transmembrane</keyword>
<dbReference type="PROSITE" id="PS51873">
    <property type="entry name" value="TRIAD"/>
    <property type="match status" value="1"/>
</dbReference>
<dbReference type="CDD" id="cd20335">
    <property type="entry name" value="BRcat_RBR"/>
    <property type="match status" value="1"/>
</dbReference>
<sequence>MSDVGDFVALIAILTGVLMVVGFGSRCSPKAMVHIFLTILVGIAFCPFVVLMLIYYILKSICEWPVRSARRRRVRKHRSTWAASPDIESGLPVPQASKTFLTRPLPVFHREEKRKEPRRTVRQKLRIAPLPPLPTLPEACIVCAEEKPAKAYAPITITEQCRHETHVCRECVAMWIETQLPRGNEPPRIRCPQEDCPHLLRRLDIKYFASKDIYYKYEIIAARHAQISQPDFCWCMSPYGCPSGQIHNQKENGSRMQCRQCSFHTCTRHMVPWHAGETCEEYASRNPDPDVRSRDERIHLEGLKKLGYMDCPICSVTVHKIEGCDHITFLFTLSKLNCKVSVPLRLDFLDEDSGGLFAFNHSIP</sequence>
<dbReference type="GO" id="GO:0061630">
    <property type="term" value="F:ubiquitin protein ligase activity"/>
    <property type="evidence" value="ECO:0007669"/>
    <property type="project" value="UniProtKB-EC"/>
</dbReference>
<keyword evidence="7" id="KW-0833">Ubl conjugation pathway</keyword>
<comment type="catalytic activity">
    <reaction evidence="1">
        <text>[E2 ubiquitin-conjugating enzyme]-S-ubiquitinyl-L-cysteine + [acceptor protein]-L-lysine = [E2 ubiquitin-conjugating enzyme]-L-cysteine + [acceptor protein]-N(6)-ubiquitinyl-L-lysine.</text>
        <dbReference type="EC" id="2.3.2.31"/>
    </reaction>
</comment>
<keyword evidence="10" id="KW-0472">Membrane</keyword>
<keyword evidence="8" id="KW-0862">Zinc</keyword>